<proteinExistence type="inferred from homology"/>
<dbReference type="Pfam" id="PF17770">
    <property type="entry name" value="RNase_J_C"/>
    <property type="match status" value="1"/>
</dbReference>
<comment type="caution">
    <text evidence="16">The sequence shown here is derived from an EMBL/GenBank/DDBJ whole genome shotgun (WGS) entry which is preliminary data.</text>
</comment>
<name>A0A926DG05_9FIRM</name>
<dbReference type="SUPFAM" id="SSF56281">
    <property type="entry name" value="Metallo-hydrolase/oxidoreductase"/>
    <property type="match status" value="1"/>
</dbReference>
<dbReference type="PANTHER" id="PTHR43694">
    <property type="entry name" value="RIBONUCLEASE J"/>
    <property type="match status" value="1"/>
</dbReference>
<evidence type="ECO:0000256" key="11">
    <source>
        <dbReference type="PIRSR" id="PIRSR004803-1"/>
    </source>
</evidence>
<organism evidence="16 17">
    <name type="scientific">Feifania hominis</name>
    <dbReference type="NCBI Taxonomy" id="2763660"/>
    <lineage>
        <taxon>Bacteria</taxon>
        <taxon>Bacillati</taxon>
        <taxon>Bacillota</taxon>
        <taxon>Clostridia</taxon>
        <taxon>Eubacteriales</taxon>
        <taxon>Feifaniaceae</taxon>
        <taxon>Feifania</taxon>
    </lineage>
</organism>
<feature type="binding site" evidence="13">
    <location>
        <position position="132"/>
    </location>
    <ligand>
        <name>Ca(2+)</name>
        <dbReference type="ChEBI" id="CHEBI:29108"/>
    </ligand>
</feature>
<keyword evidence="5 10" id="KW-0255">Endonuclease</keyword>
<dbReference type="InterPro" id="IPR036866">
    <property type="entry name" value="RibonucZ/Hydroxyglut_hydro"/>
</dbReference>
<evidence type="ECO:0000256" key="14">
    <source>
        <dbReference type="SAM" id="MobiDB-lite"/>
    </source>
</evidence>
<feature type="binding site" evidence="12">
    <location>
        <begin position="316"/>
        <end position="318"/>
    </location>
    <ligand>
        <name>substrate</name>
    </ligand>
</feature>
<dbReference type="InterPro" id="IPR042173">
    <property type="entry name" value="RNase_J_2"/>
</dbReference>
<dbReference type="AlphaFoldDB" id="A0A926DG05"/>
<dbReference type="InterPro" id="IPR004613">
    <property type="entry name" value="RNase_J"/>
</dbReference>
<dbReference type="EC" id="3.1.-.-" evidence="10"/>
<evidence type="ECO:0000256" key="1">
    <source>
        <dbReference type="ARBA" id="ARBA00004496"/>
    </source>
</evidence>
<dbReference type="FunFam" id="3.10.20.580:FF:000001">
    <property type="entry name" value="Ribonuclease J"/>
    <property type="match status" value="1"/>
</dbReference>
<evidence type="ECO:0000256" key="9">
    <source>
        <dbReference type="ARBA" id="ARBA00022884"/>
    </source>
</evidence>
<dbReference type="PANTHER" id="PTHR43694:SF1">
    <property type="entry name" value="RIBONUCLEASE J"/>
    <property type="match status" value="1"/>
</dbReference>
<evidence type="ECO:0000256" key="5">
    <source>
        <dbReference type="ARBA" id="ARBA00022759"/>
    </source>
</evidence>
<evidence type="ECO:0000256" key="12">
    <source>
        <dbReference type="PIRSR" id="PIRSR004803-2"/>
    </source>
</evidence>
<feature type="binding site" evidence="13">
    <location>
        <position position="162"/>
    </location>
    <ligand>
        <name>Zn(2+)</name>
        <dbReference type="ChEBI" id="CHEBI:29105"/>
        <label>1</label>
        <note>catalytic</note>
    </ligand>
</feature>
<dbReference type="Gene3D" id="3.40.50.10710">
    <property type="entry name" value="Metallo-hydrolase/oxidoreductase"/>
    <property type="match status" value="1"/>
</dbReference>
<dbReference type="HAMAP" id="MF_01491">
    <property type="entry name" value="RNase_J_bact"/>
    <property type="match status" value="1"/>
</dbReference>
<dbReference type="GO" id="GO:0006364">
    <property type="term" value="P:rRNA processing"/>
    <property type="evidence" value="ECO:0007669"/>
    <property type="project" value="UniProtKB-UniRule"/>
</dbReference>
<keyword evidence="3 10" id="KW-0540">Nuclease</keyword>
<accession>A0A926DG05</accession>
<dbReference type="Pfam" id="PF00753">
    <property type="entry name" value="Lactamase_B"/>
    <property type="match status" value="1"/>
</dbReference>
<feature type="domain" description="Metallo-beta-lactamase" evidence="15">
    <location>
        <begin position="104"/>
        <end position="299"/>
    </location>
</feature>
<evidence type="ECO:0000259" key="15">
    <source>
        <dbReference type="SMART" id="SM00849"/>
    </source>
</evidence>
<keyword evidence="9 10" id="KW-0694">RNA-binding</keyword>
<dbReference type="CDD" id="cd07714">
    <property type="entry name" value="RNaseJ_MBL-fold"/>
    <property type="match status" value="1"/>
</dbReference>
<dbReference type="InterPro" id="IPR055132">
    <property type="entry name" value="RNase_J_b_CASP"/>
</dbReference>
<evidence type="ECO:0000256" key="3">
    <source>
        <dbReference type="ARBA" id="ARBA00022722"/>
    </source>
</evidence>
<dbReference type="InterPro" id="IPR011108">
    <property type="entry name" value="RMMBL"/>
</dbReference>
<dbReference type="Pfam" id="PF22505">
    <property type="entry name" value="RNase_J_b_CASP"/>
    <property type="match status" value="1"/>
</dbReference>
<dbReference type="InterPro" id="IPR001279">
    <property type="entry name" value="Metallo-B-lactamas"/>
</dbReference>
<dbReference type="Proteomes" id="UP000620366">
    <property type="component" value="Unassembled WGS sequence"/>
</dbReference>
<keyword evidence="6 10" id="KW-0378">Hydrolase</keyword>
<feature type="active site" description="Proton acceptor" evidence="11">
    <location>
        <position position="452"/>
    </location>
</feature>
<feature type="binding site" evidence="13">
    <location>
        <position position="527"/>
    </location>
    <ligand>
        <name>Ca(2+)</name>
        <dbReference type="ChEBI" id="CHEBI:29108"/>
    </ligand>
</feature>
<comment type="cofactor">
    <cofactor evidence="13">
        <name>Ca(2+)</name>
        <dbReference type="ChEBI" id="CHEBI:29108"/>
    </cofactor>
    <text evidence="13">Binds 1 Ca(2+) cation per subunit. Seen in 1 crystal structure, it is not clear if it is physiologically important.</text>
</comment>
<dbReference type="Gene3D" id="3.60.15.10">
    <property type="entry name" value="Ribonuclease Z/Hydroxyacylglutathione hydrolase-like"/>
    <property type="match status" value="1"/>
</dbReference>
<dbReference type="NCBIfam" id="TIGR00649">
    <property type="entry name" value="MG423"/>
    <property type="match status" value="1"/>
</dbReference>
<dbReference type="GO" id="GO:0005737">
    <property type="term" value="C:cytoplasm"/>
    <property type="evidence" value="ECO:0007669"/>
    <property type="project" value="UniProtKB-SubCell"/>
</dbReference>
<feature type="binding site" evidence="13">
    <location>
        <position position="247"/>
    </location>
    <ligand>
        <name>Zn(2+)</name>
        <dbReference type="ChEBI" id="CHEBI:29105"/>
        <label>1</label>
        <note>catalytic</note>
    </ligand>
</feature>
<feature type="compositionally biased region" description="Polar residues" evidence="14">
    <location>
        <begin position="13"/>
        <end position="35"/>
    </location>
</feature>
<comment type="function">
    <text evidence="10">An RNase that has 5'-3' exonuclease and possibly endonuclease activity. Involved in maturation of rRNA and in some organisms also mRNA maturation and/or decay.</text>
</comment>
<gene>
    <name evidence="10" type="primary">rnj</name>
    <name evidence="16" type="ORF">H8695_07915</name>
</gene>
<comment type="cofactor">
    <cofactor evidence="13">
        <name>Zn(2+)</name>
        <dbReference type="ChEBI" id="CHEBI:29105"/>
    </cofactor>
    <text evidence="13">Binds 2 Zn(2+) ions per subunit. It is not clear if Zn(2+) or Mg(2+) is physiologically important.</text>
</comment>
<evidence type="ECO:0000256" key="2">
    <source>
        <dbReference type="ARBA" id="ARBA00022490"/>
    </source>
</evidence>
<feature type="binding site" evidence="10 12">
    <location>
        <begin position="448"/>
        <end position="452"/>
    </location>
    <ligand>
        <name>substrate</name>
    </ligand>
</feature>
<dbReference type="GO" id="GO:0004534">
    <property type="term" value="F:5'-3' RNA exonuclease activity"/>
    <property type="evidence" value="ECO:0007669"/>
    <property type="project" value="UniProtKB-UniRule"/>
</dbReference>
<dbReference type="InterPro" id="IPR001587">
    <property type="entry name" value="RNase_J_CS"/>
</dbReference>
<sequence>MKKQAGEPKTNDKAQTNGQRRSPKKQAQITEQPAPSGSPRAPKKKKTASDEAAVSRTRSVTEKLAGILPGERKKSKKKSEYDRAVDEMKPKLKIIPLGGLNEIGKNMTVLEYGDDIMLIDAGIAFPDDEMLGIDLVIPDFSYLTKNASKFRGVVLTHGHEDHIGALPYLLRQFKVPVYGTRLTLGLVRYRLEEHRILNSCKLNTVVPGQKVKLGCFEVEFIRSNHSIPDAVMLAIRTPVGNIIHTGDFKIDTTPISGEMVDLARLGDYAREGVLALMADSTNADRPGMSMSERKVGEAFDALFKKSDSRIIIATFSSNVHRIQQILDAAERYGRKVAISGRSMENTFKVATELGVVKAKDGLVVSLDAIKNLPKDKIVVITTGSQGEPMSALYRMAFSDHRKVEIMPGDMVILSATPIPGNEKLVSRVVNELIKLKAEVVYKSLAGVHVSGHACQEEQKLMLALIKPKFFIPVHGEYRHLRAHADLAESVGMESKNILIPDIGRVIELTENSARFNGTVPSGRVLIDGLGVGDVGNIVLRDRKHLAQDGLIVVVATIDSMGNLAAGPDIVSRGFVYVRESEKLMDEIQHVAEQSLQRCRENHITEWGTLKTNLRDDLADYLFNKTRRQPMILPVIMEV</sequence>
<dbReference type="InterPro" id="IPR030854">
    <property type="entry name" value="RNase_J_bac"/>
</dbReference>
<feature type="binding site" evidence="13">
    <location>
        <position position="225"/>
    </location>
    <ligand>
        <name>Zn(2+)</name>
        <dbReference type="ChEBI" id="CHEBI:29105"/>
        <label>1</label>
        <note>catalytic</note>
    </ligand>
</feature>
<protein>
    <recommendedName>
        <fullName evidence="10">Ribonuclease J</fullName>
        <shortName evidence="10">RNase J</shortName>
        <ecNumber evidence="10">3.1.-.-</ecNumber>
    </recommendedName>
</protein>
<comment type="subcellular location">
    <subcellularLocation>
        <location evidence="1 10">Cytoplasm</location>
    </subcellularLocation>
</comment>
<evidence type="ECO:0000313" key="16">
    <source>
        <dbReference type="EMBL" id="MBC8536609.1"/>
    </source>
</evidence>
<feature type="binding site" evidence="13">
    <location>
        <position position="474"/>
    </location>
    <ligand>
        <name>Zn(2+)</name>
        <dbReference type="ChEBI" id="CHEBI:29105"/>
        <label>1</label>
        <note>catalytic</note>
    </ligand>
</feature>
<feature type="active site" description="Proton donor" evidence="11">
    <location>
        <position position="279"/>
    </location>
</feature>
<evidence type="ECO:0000313" key="17">
    <source>
        <dbReference type="Proteomes" id="UP000620366"/>
    </source>
</evidence>
<keyword evidence="8 10" id="KW-0269">Exonuclease</keyword>
<feature type="binding site" evidence="13">
    <location>
        <position position="134"/>
    </location>
    <ligand>
        <name>Ca(2+)</name>
        <dbReference type="ChEBI" id="CHEBI:29108"/>
    </ligand>
</feature>
<evidence type="ECO:0000256" key="4">
    <source>
        <dbReference type="ARBA" id="ARBA00022723"/>
    </source>
</evidence>
<dbReference type="Pfam" id="PF07521">
    <property type="entry name" value="RMMBL"/>
    <property type="match status" value="1"/>
</dbReference>
<dbReference type="Gene3D" id="3.10.20.580">
    <property type="match status" value="1"/>
</dbReference>
<evidence type="ECO:0000256" key="10">
    <source>
        <dbReference type="HAMAP-Rule" id="MF_01491"/>
    </source>
</evidence>
<keyword evidence="7 13" id="KW-0862">Zinc</keyword>
<evidence type="ECO:0000256" key="8">
    <source>
        <dbReference type="ARBA" id="ARBA00022839"/>
    </source>
</evidence>
<dbReference type="SMART" id="SM00849">
    <property type="entry name" value="Lactamase_B"/>
    <property type="match status" value="1"/>
</dbReference>
<keyword evidence="4 13" id="KW-0479">Metal-binding</keyword>
<dbReference type="InterPro" id="IPR041636">
    <property type="entry name" value="RNase_J_C"/>
</dbReference>
<feature type="compositionally biased region" description="Basic and acidic residues" evidence="14">
    <location>
        <begin position="1"/>
        <end position="12"/>
    </location>
</feature>
<evidence type="ECO:0000256" key="7">
    <source>
        <dbReference type="ARBA" id="ARBA00022833"/>
    </source>
</evidence>
<keyword evidence="13" id="KW-0106">Calcium</keyword>
<comment type="similarity">
    <text evidence="10">Belongs to the metallo-beta-lactamase superfamily. RNA-metabolizing metallo-beta-lactamase-like family. Bacterial RNase J subfamily.</text>
</comment>
<evidence type="ECO:0000256" key="6">
    <source>
        <dbReference type="ARBA" id="ARBA00022801"/>
    </source>
</evidence>
<comment type="subunit">
    <text evidence="10">Homodimer, may be a subunit of the RNA degradosome.</text>
</comment>
<dbReference type="GO" id="GO:0008270">
    <property type="term" value="F:zinc ion binding"/>
    <property type="evidence" value="ECO:0007669"/>
    <property type="project" value="InterPro"/>
</dbReference>
<dbReference type="GO" id="GO:0003723">
    <property type="term" value="F:RNA binding"/>
    <property type="evidence" value="ECO:0007669"/>
    <property type="project" value="UniProtKB-UniRule"/>
</dbReference>
<dbReference type="PROSITE" id="PS01292">
    <property type="entry name" value="UPF0036"/>
    <property type="match status" value="1"/>
</dbReference>
<evidence type="ECO:0000256" key="13">
    <source>
        <dbReference type="PIRSR" id="PIRSR004803-3"/>
    </source>
</evidence>
<dbReference type="EMBL" id="JACRSP010000003">
    <property type="protein sequence ID" value="MBC8536609.1"/>
    <property type="molecule type" value="Genomic_DNA"/>
</dbReference>
<reference evidence="16" key="1">
    <citation type="submission" date="2020-08" db="EMBL/GenBank/DDBJ databases">
        <title>Genome public.</title>
        <authorList>
            <person name="Liu C."/>
            <person name="Sun Q."/>
        </authorList>
    </citation>
    <scope>NUCLEOTIDE SEQUENCE</scope>
    <source>
        <strain evidence="16">BX7</strain>
    </source>
</reference>
<dbReference type="GO" id="GO:0004521">
    <property type="term" value="F:RNA endonuclease activity"/>
    <property type="evidence" value="ECO:0007669"/>
    <property type="project" value="UniProtKB-UniRule"/>
</dbReference>
<keyword evidence="10" id="KW-0698">rRNA processing</keyword>
<keyword evidence="17" id="KW-1185">Reference proteome</keyword>
<feature type="binding site" evidence="13">
    <location>
        <position position="159"/>
    </location>
    <ligand>
        <name>Zn(2+)</name>
        <dbReference type="ChEBI" id="CHEBI:29105"/>
        <label>1</label>
        <note>catalytic</note>
    </ligand>
</feature>
<feature type="binding site" evidence="13">
    <location>
        <position position="157"/>
    </location>
    <ligand>
        <name>Zn(2+)</name>
        <dbReference type="ChEBI" id="CHEBI:29105"/>
        <label>1</label>
        <note>catalytic</note>
    </ligand>
</feature>
<feature type="region of interest" description="Disordered" evidence="14">
    <location>
        <begin position="1"/>
        <end position="83"/>
    </location>
</feature>
<dbReference type="PIRSF" id="PIRSF004803">
    <property type="entry name" value="RnjA"/>
    <property type="match status" value="1"/>
</dbReference>
<keyword evidence="2 10" id="KW-0963">Cytoplasm</keyword>
<feature type="binding site" evidence="13">
    <location>
        <position position="161"/>
    </location>
    <ligand>
        <name>Zn(2+)</name>
        <dbReference type="ChEBI" id="CHEBI:29105"/>
        <label>1</label>
        <note>catalytic</note>
    </ligand>
</feature>